<dbReference type="PROSITE" id="PS50089">
    <property type="entry name" value="ZF_RING_2"/>
    <property type="match status" value="1"/>
</dbReference>
<keyword evidence="5" id="KW-0963">Cytoplasm</keyword>
<keyword evidence="8 13" id="KW-0863">Zinc-finger</keyword>
<evidence type="ECO:0000256" key="2">
    <source>
        <dbReference type="ARBA" id="ARBA00004123"/>
    </source>
</evidence>
<dbReference type="SMART" id="SM00336">
    <property type="entry name" value="BBOX"/>
    <property type="match status" value="1"/>
</dbReference>
<feature type="domain" description="B box-type" evidence="17">
    <location>
        <begin position="141"/>
        <end position="183"/>
    </location>
</feature>
<evidence type="ECO:0000313" key="20">
    <source>
        <dbReference type="Proteomes" id="UP000265040"/>
    </source>
</evidence>
<evidence type="ECO:0000256" key="1">
    <source>
        <dbReference type="ARBA" id="ARBA00000900"/>
    </source>
</evidence>
<name>A0A3Q1JX83_ANATE</name>
<dbReference type="GO" id="GO:0005634">
    <property type="term" value="C:nucleus"/>
    <property type="evidence" value="ECO:0007669"/>
    <property type="project" value="UniProtKB-SubCell"/>
</dbReference>
<comment type="subcellular location">
    <subcellularLocation>
        <location evidence="3">Cytoplasm</location>
    </subcellularLocation>
    <subcellularLocation>
        <location evidence="2">Nucleus</location>
    </subcellularLocation>
</comment>
<keyword evidence="7" id="KW-0479">Metal-binding</keyword>
<evidence type="ECO:0000256" key="13">
    <source>
        <dbReference type="PROSITE-ProRule" id="PRU00024"/>
    </source>
</evidence>
<dbReference type="InterPro" id="IPR013083">
    <property type="entry name" value="Znf_RING/FYVE/PHD"/>
</dbReference>
<dbReference type="Proteomes" id="UP000265040">
    <property type="component" value="Chromosome 7"/>
</dbReference>
<feature type="domain" description="RING-type" evidence="16">
    <location>
        <begin position="44"/>
        <end position="97"/>
    </location>
</feature>
<keyword evidence="11" id="KW-0514">Muscle protein</keyword>
<feature type="domain" description="COS" evidence="18">
    <location>
        <begin position="291"/>
        <end position="349"/>
    </location>
</feature>
<evidence type="ECO:0000256" key="3">
    <source>
        <dbReference type="ARBA" id="ARBA00004496"/>
    </source>
</evidence>
<keyword evidence="12" id="KW-0539">Nucleus</keyword>
<dbReference type="GO" id="GO:0008270">
    <property type="term" value="F:zinc ion binding"/>
    <property type="evidence" value="ECO:0007669"/>
    <property type="project" value="UniProtKB-KW"/>
</dbReference>
<evidence type="ECO:0000256" key="14">
    <source>
        <dbReference type="SAM" id="Coils"/>
    </source>
</evidence>
<evidence type="ECO:0000256" key="5">
    <source>
        <dbReference type="ARBA" id="ARBA00022490"/>
    </source>
</evidence>
<reference evidence="19" key="1">
    <citation type="submission" date="2021-04" db="EMBL/GenBank/DDBJ databases">
        <authorList>
            <consortium name="Wellcome Sanger Institute Data Sharing"/>
        </authorList>
    </citation>
    <scope>NUCLEOTIDE SEQUENCE [LARGE SCALE GENOMIC DNA]</scope>
</reference>
<dbReference type="Gene3D" id="1.20.5.170">
    <property type="match status" value="1"/>
</dbReference>
<dbReference type="Pfam" id="PF00643">
    <property type="entry name" value="zf-B_box"/>
    <property type="match status" value="1"/>
</dbReference>
<dbReference type="PANTHER" id="PTHR24099">
    <property type="entry name" value="E3 UBIQUITIN-PROTEIN LIGASE TRIM36-RELATED"/>
    <property type="match status" value="1"/>
</dbReference>
<dbReference type="PROSITE" id="PS00518">
    <property type="entry name" value="ZF_RING_1"/>
    <property type="match status" value="1"/>
</dbReference>
<evidence type="ECO:0000256" key="8">
    <source>
        <dbReference type="ARBA" id="ARBA00022771"/>
    </source>
</evidence>
<gene>
    <name evidence="19" type="primary">OGA</name>
</gene>
<dbReference type="Ensembl" id="ENSATET00000036565.3">
    <property type="protein sequence ID" value="ENSATEP00000036049.1"/>
    <property type="gene ID" value="ENSATEG00000024781.3"/>
</dbReference>
<feature type="compositionally biased region" description="Low complexity" evidence="15">
    <location>
        <begin position="483"/>
        <end position="501"/>
    </location>
</feature>
<feature type="region of interest" description="Disordered" evidence="15">
    <location>
        <begin position="445"/>
        <end position="513"/>
    </location>
</feature>
<organism evidence="19 20">
    <name type="scientific">Anabas testudineus</name>
    <name type="common">Climbing perch</name>
    <name type="synonym">Anthias testudineus</name>
    <dbReference type="NCBI Taxonomy" id="64144"/>
    <lineage>
        <taxon>Eukaryota</taxon>
        <taxon>Metazoa</taxon>
        <taxon>Chordata</taxon>
        <taxon>Craniata</taxon>
        <taxon>Vertebrata</taxon>
        <taxon>Euteleostomi</taxon>
        <taxon>Actinopterygii</taxon>
        <taxon>Neopterygii</taxon>
        <taxon>Teleostei</taxon>
        <taxon>Neoteleostei</taxon>
        <taxon>Acanthomorphata</taxon>
        <taxon>Anabantaria</taxon>
        <taxon>Anabantiformes</taxon>
        <taxon>Anabantoidei</taxon>
        <taxon>Anabantidae</taxon>
        <taxon>Anabas</taxon>
    </lineage>
</organism>
<reference evidence="19" key="3">
    <citation type="submission" date="2025-09" db="UniProtKB">
        <authorList>
            <consortium name="Ensembl"/>
        </authorList>
    </citation>
    <scope>IDENTIFICATION</scope>
</reference>
<dbReference type="InterPro" id="IPR001841">
    <property type="entry name" value="Znf_RING"/>
</dbReference>
<dbReference type="OMA" id="NMEHYTV"/>
<comment type="catalytic activity">
    <reaction evidence="1">
        <text>S-ubiquitinyl-[E2 ubiquitin-conjugating enzyme]-L-cysteine + [acceptor protein]-L-lysine = [E2 ubiquitin-conjugating enzyme]-L-cysteine + N(6)-ubiquitinyl-[acceptor protein]-L-lysine.</text>
        <dbReference type="EC" id="2.3.2.27"/>
    </reaction>
</comment>
<dbReference type="Gene3D" id="3.30.160.60">
    <property type="entry name" value="Classic Zinc Finger"/>
    <property type="match status" value="1"/>
</dbReference>
<accession>A0A3Q1JX83</accession>
<keyword evidence="9" id="KW-0862">Zinc</keyword>
<evidence type="ECO:0000256" key="11">
    <source>
        <dbReference type="ARBA" id="ARBA00023179"/>
    </source>
</evidence>
<evidence type="ECO:0000256" key="10">
    <source>
        <dbReference type="ARBA" id="ARBA00023054"/>
    </source>
</evidence>
<dbReference type="InterPro" id="IPR017903">
    <property type="entry name" value="COS_domain"/>
</dbReference>
<evidence type="ECO:0000256" key="7">
    <source>
        <dbReference type="ARBA" id="ARBA00022723"/>
    </source>
</evidence>
<protein>
    <recommendedName>
        <fullName evidence="4">RING-type E3 ubiquitin transferase</fullName>
        <ecNumber evidence="4">2.3.2.27</ecNumber>
    </recommendedName>
</protein>
<dbReference type="GO" id="GO:0061630">
    <property type="term" value="F:ubiquitin protein ligase activity"/>
    <property type="evidence" value="ECO:0007669"/>
    <property type="project" value="UniProtKB-EC"/>
</dbReference>
<dbReference type="SUPFAM" id="SSF57845">
    <property type="entry name" value="B-box zinc-binding domain"/>
    <property type="match status" value="1"/>
</dbReference>
<dbReference type="Gene3D" id="3.30.40.10">
    <property type="entry name" value="Zinc/RING finger domain, C3HC4 (zinc finger)"/>
    <property type="match status" value="1"/>
</dbReference>
<evidence type="ECO:0000313" key="19">
    <source>
        <dbReference type="Ensembl" id="ENSATEP00000036049.1"/>
    </source>
</evidence>
<dbReference type="Pfam" id="PF13445">
    <property type="entry name" value="zf-RING_UBOX"/>
    <property type="match status" value="1"/>
</dbReference>
<dbReference type="InterPro" id="IPR027370">
    <property type="entry name" value="Znf-RING_euk"/>
</dbReference>
<feature type="coiled-coil region" evidence="14">
    <location>
        <begin position="201"/>
        <end position="261"/>
    </location>
</feature>
<dbReference type="GO" id="GO:0005737">
    <property type="term" value="C:cytoplasm"/>
    <property type="evidence" value="ECO:0007669"/>
    <property type="project" value="UniProtKB-SubCell"/>
</dbReference>
<evidence type="ECO:0000256" key="6">
    <source>
        <dbReference type="ARBA" id="ARBA00022679"/>
    </source>
</evidence>
<dbReference type="InterPro" id="IPR050617">
    <property type="entry name" value="E3_ligase_FN3/SPRY"/>
</dbReference>
<dbReference type="AlphaFoldDB" id="A0A3Q1JX83"/>
<evidence type="ECO:0000256" key="12">
    <source>
        <dbReference type="ARBA" id="ARBA00023242"/>
    </source>
</evidence>
<dbReference type="SUPFAM" id="SSF57850">
    <property type="entry name" value="RING/U-box"/>
    <property type="match status" value="1"/>
</dbReference>
<proteinExistence type="predicted"/>
<dbReference type="GeneTree" id="ENSGT00940000166487"/>
<dbReference type="GO" id="GO:0070507">
    <property type="term" value="P:regulation of microtubule cytoskeleton organization"/>
    <property type="evidence" value="ECO:0007669"/>
    <property type="project" value="TreeGrafter"/>
</dbReference>
<reference evidence="19" key="2">
    <citation type="submission" date="2025-08" db="UniProtKB">
        <authorList>
            <consortium name="Ensembl"/>
        </authorList>
    </citation>
    <scope>IDENTIFICATION</scope>
</reference>
<evidence type="ECO:0000259" key="17">
    <source>
        <dbReference type="PROSITE" id="PS50119"/>
    </source>
</evidence>
<dbReference type="PROSITE" id="PS50119">
    <property type="entry name" value="ZF_BBOX"/>
    <property type="match status" value="1"/>
</dbReference>
<feature type="compositionally biased region" description="Polar residues" evidence="15">
    <location>
        <begin position="473"/>
        <end position="482"/>
    </location>
</feature>
<keyword evidence="10 14" id="KW-0175">Coiled coil</keyword>
<sequence>MQGREKEVKCGGAMSLPMDLSCLQGGGGADHESALATLEKQLICPICLELFNKPVVILPCQHNLCRKCANELYQPSLFQARTTMLVNSGRFRCPSCRHEVVLDRHGVYALPRNLLVENIIDAFKQEVSNNIATSSPSPLLPVQLTCSDHEGEKVNIYCLTCQVPTCSLCKVFGAHQSCQVAPLTDIYQQQKDELSQGVTSMVAVNDKIQALINELEEACRNIEENCRTQKQSVCDKFSRMFSILEDRRKAMTQQISSEEEEKTSHAQVLLSCYGDSVDANSKLMERAASSMTDLDMAAFVQNSRELITKVISASSSCPAETLKPGYENMSHYRFNFSRQEEALKSIDFIKAVEDVPEEQEVEPEPEESNEPLMQNMEPEYLHETSDQNLESLKEPVKEQLPPLTIPLVEPVQATVPTPALVPPAPFILRDWGDDPDLRDEGSVLMKNTEEEKDEAGGLAARGSVKERNICEGMSTQQIETETSSPAQTSPPLSSSSSSSSSFFTCSEAPHRPSFCFSWLNPLKKK</sequence>
<dbReference type="FunFam" id="3.30.40.10:FF:000014">
    <property type="entry name" value="probable E3 ubiquitin-protein ligase MID2"/>
    <property type="match status" value="1"/>
</dbReference>
<dbReference type="SMART" id="SM00184">
    <property type="entry name" value="RING"/>
    <property type="match status" value="1"/>
</dbReference>
<evidence type="ECO:0000259" key="16">
    <source>
        <dbReference type="PROSITE" id="PS50089"/>
    </source>
</evidence>
<dbReference type="EC" id="2.3.2.27" evidence="4"/>
<dbReference type="InterPro" id="IPR017907">
    <property type="entry name" value="Znf_RING_CS"/>
</dbReference>
<keyword evidence="20" id="KW-1185">Reference proteome</keyword>
<dbReference type="PROSITE" id="PS51262">
    <property type="entry name" value="COS"/>
    <property type="match status" value="1"/>
</dbReference>
<evidence type="ECO:0000259" key="18">
    <source>
        <dbReference type="PROSITE" id="PS51262"/>
    </source>
</evidence>
<evidence type="ECO:0000256" key="4">
    <source>
        <dbReference type="ARBA" id="ARBA00012483"/>
    </source>
</evidence>
<evidence type="ECO:0000256" key="15">
    <source>
        <dbReference type="SAM" id="MobiDB-lite"/>
    </source>
</evidence>
<evidence type="ECO:0000256" key="9">
    <source>
        <dbReference type="ARBA" id="ARBA00022833"/>
    </source>
</evidence>
<dbReference type="InterPro" id="IPR000315">
    <property type="entry name" value="Znf_B-box"/>
</dbReference>
<keyword evidence="6" id="KW-0808">Transferase</keyword>
<dbReference type="PANTHER" id="PTHR24099:SF17">
    <property type="entry name" value="TRIPARTITE MOTIF CONTAINING 55"/>
    <property type="match status" value="1"/>
</dbReference>